<keyword evidence="1" id="KW-1133">Transmembrane helix</keyword>
<feature type="transmembrane region" description="Helical" evidence="1">
    <location>
        <begin position="155"/>
        <end position="172"/>
    </location>
</feature>
<dbReference type="SUPFAM" id="SSF52200">
    <property type="entry name" value="Toll/Interleukin receptor TIR domain"/>
    <property type="match status" value="1"/>
</dbReference>
<accession>A0ABW7NET4</accession>
<gene>
    <name evidence="3" type="ORF">ACHKAR_17585</name>
</gene>
<keyword evidence="1" id="KW-0812">Transmembrane</keyword>
<dbReference type="Gene3D" id="3.40.50.10140">
    <property type="entry name" value="Toll/interleukin-1 receptor homology (TIR) domain"/>
    <property type="match status" value="1"/>
</dbReference>
<evidence type="ECO:0000313" key="4">
    <source>
        <dbReference type="Proteomes" id="UP001610063"/>
    </source>
</evidence>
<keyword evidence="3" id="KW-0675">Receptor</keyword>
<dbReference type="SMART" id="SM00255">
    <property type="entry name" value="TIR"/>
    <property type="match status" value="1"/>
</dbReference>
<dbReference type="InterPro" id="IPR035897">
    <property type="entry name" value="Toll_tir_struct_dom_sf"/>
</dbReference>
<keyword evidence="4" id="KW-1185">Reference proteome</keyword>
<sequence length="372" mass="43204">MKPYEYDAFLSFAVEDKIEIATLLHHKLEEKGLKVWYSGRELLLGSSIQSTITEGLLRSRFAILLISPHYFKTEYTLQELGALWSRETENRKVIIPVFHRITPQEVGLINPALAERWALSTEIGLDQVCDKIAKYISASEETIVTRQKKTRLKKWFATLLLIALCLTALMFWRAEREILPKGIIIDAVTLRLREFQSNLEKNLSIILAKQGAEPTSREEVIRLLDSFSTIEAQYRNFYEFTNGITELQFEKNVGPASGIDFESWSPVDNYGFKYPQIYMAKGNTSTGAWDLQFFFFNTQETRFEIDKTELQDSLTVVTISYTEPLRLVIFHYAYGPQTSQRKHTTYSIHGFMTQEQYYFSNIDDKWTLTQIK</sequence>
<dbReference type="Proteomes" id="UP001610063">
    <property type="component" value="Unassembled WGS sequence"/>
</dbReference>
<dbReference type="InterPro" id="IPR000157">
    <property type="entry name" value="TIR_dom"/>
</dbReference>
<dbReference type="Pfam" id="PF13676">
    <property type="entry name" value="TIR_2"/>
    <property type="match status" value="1"/>
</dbReference>
<name>A0ABW7NET4_9BACT</name>
<feature type="domain" description="TIR" evidence="2">
    <location>
        <begin position="4"/>
        <end position="164"/>
    </location>
</feature>
<reference evidence="3 4" key="1">
    <citation type="journal article" date="2013" name="Int. J. Syst. Evol. Microbiol.">
        <title>Marinoscillum luteum sp. nov., isolated from marine sediment.</title>
        <authorList>
            <person name="Cha I.T."/>
            <person name="Park S.J."/>
            <person name="Kim S.J."/>
            <person name="Kim J.G."/>
            <person name="Jung M.Y."/>
            <person name="Shin K.S."/>
            <person name="Kwon K.K."/>
            <person name="Yang S.H."/>
            <person name="Seo Y.S."/>
            <person name="Rhee S.K."/>
        </authorList>
    </citation>
    <scope>NUCLEOTIDE SEQUENCE [LARGE SCALE GENOMIC DNA]</scope>
    <source>
        <strain evidence="3 4">KCTC 23939</strain>
    </source>
</reference>
<evidence type="ECO:0000313" key="3">
    <source>
        <dbReference type="EMBL" id="MFH6985269.1"/>
    </source>
</evidence>
<comment type="caution">
    <text evidence="3">The sequence shown here is derived from an EMBL/GenBank/DDBJ whole genome shotgun (WGS) entry which is preliminary data.</text>
</comment>
<keyword evidence="1" id="KW-0472">Membrane</keyword>
<protein>
    <submittedName>
        <fullName evidence="3">Toll/interleukin-1 receptor domain-containing protein</fullName>
    </submittedName>
</protein>
<dbReference type="PROSITE" id="PS50104">
    <property type="entry name" value="TIR"/>
    <property type="match status" value="1"/>
</dbReference>
<dbReference type="EMBL" id="JBIPKE010000019">
    <property type="protein sequence ID" value="MFH6985269.1"/>
    <property type="molecule type" value="Genomic_DNA"/>
</dbReference>
<evidence type="ECO:0000256" key="1">
    <source>
        <dbReference type="SAM" id="Phobius"/>
    </source>
</evidence>
<proteinExistence type="predicted"/>
<evidence type="ECO:0000259" key="2">
    <source>
        <dbReference type="PROSITE" id="PS50104"/>
    </source>
</evidence>
<dbReference type="RefSeq" id="WP_395418751.1">
    <property type="nucleotide sequence ID" value="NZ_JBIPKE010000019.1"/>
</dbReference>
<organism evidence="3 4">
    <name type="scientific">Marinoscillum luteum</name>
    <dbReference type="NCBI Taxonomy" id="861051"/>
    <lineage>
        <taxon>Bacteria</taxon>
        <taxon>Pseudomonadati</taxon>
        <taxon>Bacteroidota</taxon>
        <taxon>Cytophagia</taxon>
        <taxon>Cytophagales</taxon>
        <taxon>Reichenbachiellaceae</taxon>
        <taxon>Marinoscillum</taxon>
    </lineage>
</organism>